<proteinExistence type="predicted"/>
<dbReference type="InterPro" id="IPR021109">
    <property type="entry name" value="Peptidase_aspartic_dom_sf"/>
</dbReference>
<accession>A0A1F6W191</accession>
<evidence type="ECO:0000313" key="4">
    <source>
        <dbReference type="Proteomes" id="UP000179275"/>
    </source>
</evidence>
<evidence type="ECO:0000313" key="3">
    <source>
        <dbReference type="EMBL" id="OGI75680.1"/>
    </source>
</evidence>
<evidence type="ECO:0000256" key="1">
    <source>
        <dbReference type="ARBA" id="ARBA00022801"/>
    </source>
</evidence>
<dbReference type="EMBL" id="MFUG01000016">
    <property type="protein sequence ID" value="OGI75680.1"/>
    <property type="molecule type" value="Genomic_DNA"/>
</dbReference>
<dbReference type="AlphaFoldDB" id="A0A1F6W191"/>
<name>A0A1F6W191_9BACT</name>
<dbReference type="PROSITE" id="PS50175">
    <property type="entry name" value="ASP_PROT_RETROV"/>
    <property type="match status" value="1"/>
</dbReference>
<dbReference type="InterPro" id="IPR001995">
    <property type="entry name" value="Peptidase_A2_cat"/>
</dbReference>
<protein>
    <recommendedName>
        <fullName evidence="2">Peptidase A2 domain-containing protein</fullName>
    </recommendedName>
</protein>
<dbReference type="Gene3D" id="2.40.70.10">
    <property type="entry name" value="Acid Proteases"/>
    <property type="match status" value="1"/>
</dbReference>
<dbReference type="GO" id="GO:0004190">
    <property type="term" value="F:aspartic-type endopeptidase activity"/>
    <property type="evidence" value="ECO:0007669"/>
    <property type="project" value="InterPro"/>
</dbReference>
<gene>
    <name evidence="3" type="ORF">A3C67_02720</name>
</gene>
<feature type="domain" description="Peptidase A2" evidence="2">
    <location>
        <begin position="1"/>
        <end position="80"/>
    </location>
</feature>
<reference evidence="3 4" key="1">
    <citation type="journal article" date="2016" name="Nat. Commun.">
        <title>Thousands of microbial genomes shed light on interconnected biogeochemical processes in an aquifer system.</title>
        <authorList>
            <person name="Anantharaman K."/>
            <person name="Brown C.T."/>
            <person name="Hug L.A."/>
            <person name="Sharon I."/>
            <person name="Castelle C.J."/>
            <person name="Probst A.J."/>
            <person name="Thomas B.C."/>
            <person name="Singh A."/>
            <person name="Wilkins M.J."/>
            <person name="Karaoz U."/>
            <person name="Brodie E.L."/>
            <person name="Williams K.H."/>
            <person name="Hubbard S.S."/>
            <person name="Banfield J.F."/>
        </authorList>
    </citation>
    <scope>NUCLEOTIDE SEQUENCE [LARGE SCALE GENOMIC DNA]</scope>
</reference>
<dbReference type="Pfam" id="PF13650">
    <property type="entry name" value="Asp_protease_2"/>
    <property type="match status" value="1"/>
</dbReference>
<dbReference type="STRING" id="1801756.A3C67_02720"/>
<sequence>MLVDSGADICIFHSEAGEALGLDIPKGKPREVFGVGGKASLYYLHEVEIEVGGWAHKIEAGFMPDISGKRMPYGIVGQKGFFDNFVVQFNLKKEEIELKPVKA</sequence>
<comment type="caution">
    <text evidence="3">The sequence shown here is derived from an EMBL/GenBank/DDBJ whole genome shotgun (WGS) entry which is preliminary data.</text>
</comment>
<dbReference type="Proteomes" id="UP000179275">
    <property type="component" value="Unassembled WGS sequence"/>
</dbReference>
<organism evidence="3 4">
    <name type="scientific">Candidatus Nomurabacteria bacterium RIFCSPHIGHO2_02_FULL_42_19</name>
    <dbReference type="NCBI Taxonomy" id="1801756"/>
    <lineage>
        <taxon>Bacteria</taxon>
        <taxon>Candidatus Nomuraibacteriota</taxon>
    </lineage>
</organism>
<dbReference type="SUPFAM" id="SSF50630">
    <property type="entry name" value="Acid proteases"/>
    <property type="match status" value="1"/>
</dbReference>
<keyword evidence="1" id="KW-0378">Hydrolase</keyword>
<dbReference type="GO" id="GO:0006508">
    <property type="term" value="P:proteolysis"/>
    <property type="evidence" value="ECO:0007669"/>
    <property type="project" value="InterPro"/>
</dbReference>
<evidence type="ECO:0000259" key="2">
    <source>
        <dbReference type="PROSITE" id="PS50175"/>
    </source>
</evidence>